<dbReference type="InterPro" id="IPR004117">
    <property type="entry name" value="7tm6_olfct_rcpt"/>
</dbReference>
<keyword evidence="6 10" id="KW-1133">Transmembrane helix</keyword>
<dbReference type="GO" id="GO:0005886">
    <property type="term" value="C:plasma membrane"/>
    <property type="evidence" value="ECO:0007669"/>
    <property type="project" value="UniProtKB-SubCell"/>
</dbReference>
<keyword evidence="7 10" id="KW-0472">Membrane</keyword>
<keyword evidence="5" id="KW-0552">Olfaction</keyword>
<comment type="caution">
    <text evidence="11">The sequence shown here is derived from an EMBL/GenBank/DDBJ whole genome shotgun (WGS) entry which is preliminary data.</text>
</comment>
<dbReference type="GO" id="GO:0007165">
    <property type="term" value="P:signal transduction"/>
    <property type="evidence" value="ECO:0007669"/>
    <property type="project" value="UniProtKB-KW"/>
</dbReference>
<comment type="subcellular location">
    <subcellularLocation>
        <location evidence="1">Cell membrane</location>
        <topology evidence="1">Multi-pass membrane protein</topology>
    </subcellularLocation>
</comment>
<dbReference type="EMBL" id="CAJQZP010001531">
    <property type="protein sequence ID" value="CAG5052728.1"/>
    <property type="molecule type" value="Genomic_DNA"/>
</dbReference>
<evidence type="ECO:0000256" key="6">
    <source>
        <dbReference type="ARBA" id="ARBA00022989"/>
    </source>
</evidence>
<keyword evidence="3" id="KW-0716">Sensory transduction</keyword>
<sequence length="173" mass="19563">MTFLTICLSYQYKNLQSYFYNLENIFDENELSQFEKEEKYERSVKIGIKLHSETNWCVDNTQKVLALVFNGQIMINVVVICTVMLQMVNSERTISNALATITAGAACLVCTGFFMWNAGDITVEAGSLGTAMYSSGWENCQGDCSVRMRRLLLFAMTQSQIVKTSYSVFSLLQ</sequence>
<evidence type="ECO:0000256" key="3">
    <source>
        <dbReference type="ARBA" id="ARBA00022606"/>
    </source>
</evidence>
<evidence type="ECO:0000313" key="11">
    <source>
        <dbReference type="EMBL" id="CAG5052728.1"/>
    </source>
</evidence>
<evidence type="ECO:0000256" key="10">
    <source>
        <dbReference type="SAM" id="Phobius"/>
    </source>
</evidence>
<dbReference type="PANTHER" id="PTHR21137">
    <property type="entry name" value="ODORANT RECEPTOR"/>
    <property type="match status" value="1"/>
</dbReference>
<evidence type="ECO:0000256" key="2">
    <source>
        <dbReference type="ARBA" id="ARBA00022475"/>
    </source>
</evidence>
<accession>A0A8S3Y7T0</accession>
<keyword evidence="12" id="KW-1185">Reference proteome</keyword>
<evidence type="ECO:0000256" key="1">
    <source>
        <dbReference type="ARBA" id="ARBA00004651"/>
    </source>
</evidence>
<evidence type="ECO:0000256" key="9">
    <source>
        <dbReference type="ARBA" id="ARBA00023224"/>
    </source>
</evidence>
<dbReference type="GO" id="GO:0004984">
    <property type="term" value="F:olfactory receptor activity"/>
    <property type="evidence" value="ECO:0007669"/>
    <property type="project" value="InterPro"/>
</dbReference>
<feature type="transmembrane region" description="Helical" evidence="10">
    <location>
        <begin position="97"/>
        <end position="116"/>
    </location>
</feature>
<keyword evidence="4 10" id="KW-0812">Transmembrane</keyword>
<protein>
    <submittedName>
        <fullName evidence="11">(apollo) hypothetical protein</fullName>
    </submittedName>
</protein>
<dbReference type="Proteomes" id="UP000691718">
    <property type="component" value="Unassembled WGS sequence"/>
</dbReference>
<dbReference type="GO" id="GO:0005549">
    <property type="term" value="F:odorant binding"/>
    <property type="evidence" value="ECO:0007669"/>
    <property type="project" value="InterPro"/>
</dbReference>
<proteinExistence type="predicted"/>
<evidence type="ECO:0000256" key="8">
    <source>
        <dbReference type="ARBA" id="ARBA00023170"/>
    </source>
</evidence>
<dbReference type="AlphaFoldDB" id="A0A8S3Y7T0"/>
<keyword evidence="8" id="KW-0675">Receptor</keyword>
<dbReference type="PANTHER" id="PTHR21137:SF35">
    <property type="entry name" value="ODORANT RECEPTOR 19A-RELATED"/>
    <property type="match status" value="1"/>
</dbReference>
<evidence type="ECO:0000313" key="12">
    <source>
        <dbReference type="Proteomes" id="UP000691718"/>
    </source>
</evidence>
<organism evidence="11 12">
    <name type="scientific">Parnassius apollo</name>
    <name type="common">Apollo butterfly</name>
    <name type="synonym">Papilio apollo</name>
    <dbReference type="NCBI Taxonomy" id="110799"/>
    <lineage>
        <taxon>Eukaryota</taxon>
        <taxon>Metazoa</taxon>
        <taxon>Ecdysozoa</taxon>
        <taxon>Arthropoda</taxon>
        <taxon>Hexapoda</taxon>
        <taxon>Insecta</taxon>
        <taxon>Pterygota</taxon>
        <taxon>Neoptera</taxon>
        <taxon>Endopterygota</taxon>
        <taxon>Lepidoptera</taxon>
        <taxon>Glossata</taxon>
        <taxon>Ditrysia</taxon>
        <taxon>Papilionoidea</taxon>
        <taxon>Papilionidae</taxon>
        <taxon>Parnassiinae</taxon>
        <taxon>Parnassini</taxon>
        <taxon>Parnassius</taxon>
        <taxon>Parnassius</taxon>
    </lineage>
</organism>
<gene>
    <name evidence="11" type="ORF">PAPOLLO_LOCUS25461</name>
</gene>
<evidence type="ECO:0000256" key="5">
    <source>
        <dbReference type="ARBA" id="ARBA00022725"/>
    </source>
</evidence>
<reference evidence="11" key="1">
    <citation type="submission" date="2021-04" db="EMBL/GenBank/DDBJ databases">
        <authorList>
            <person name="Tunstrom K."/>
        </authorList>
    </citation>
    <scope>NUCLEOTIDE SEQUENCE</scope>
</reference>
<name>A0A8S3Y7T0_PARAO</name>
<evidence type="ECO:0000256" key="4">
    <source>
        <dbReference type="ARBA" id="ARBA00022692"/>
    </source>
</evidence>
<evidence type="ECO:0000256" key="7">
    <source>
        <dbReference type="ARBA" id="ARBA00023136"/>
    </source>
</evidence>
<feature type="transmembrane region" description="Helical" evidence="10">
    <location>
        <begin position="64"/>
        <end position="85"/>
    </location>
</feature>
<dbReference type="OrthoDB" id="7476568at2759"/>
<keyword evidence="2" id="KW-1003">Cell membrane</keyword>
<dbReference type="Pfam" id="PF02949">
    <property type="entry name" value="7tm_6"/>
    <property type="match status" value="1"/>
</dbReference>
<keyword evidence="9" id="KW-0807">Transducer</keyword>